<dbReference type="EC" id="1.5.1.5" evidence="11"/>
<evidence type="ECO:0000313" key="15">
    <source>
        <dbReference type="Proteomes" id="UP000033695"/>
    </source>
</evidence>
<dbReference type="OrthoDB" id="9803580at2"/>
<accession>A0A0F4KRZ2</accession>
<comment type="caution">
    <text evidence="11">Lacks conserved residue(s) required for the propagation of feature annotation.</text>
</comment>
<dbReference type="InterPro" id="IPR020631">
    <property type="entry name" value="THF_DH/CycHdrlase_NAD-bd_dom"/>
</dbReference>
<evidence type="ECO:0000256" key="9">
    <source>
        <dbReference type="ARBA" id="ARBA00023167"/>
    </source>
</evidence>
<dbReference type="GO" id="GO:0035999">
    <property type="term" value="P:tetrahydrofolate interconversion"/>
    <property type="evidence" value="ECO:0007669"/>
    <property type="project" value="UniProtKB-UniRule"/>
</dbReference>
<feature type="domain" description="Tetrahydrofolate dehydrogenase/cyclohydrolase NAD(P)-binding" evidence="13">
    <location>
        <begin position="138"/>
        <end position="280"/>
    </location>
</feature>
<dbReference type="STRING" id="1218508.JG29_06290"/>
<comment type="caution">
    <text evidence="14">The sequence shown here is derived from an EMBL/GenBank/DDBJ whole genome shotgun (WGS) entry which is preliminary data.</text>
</comment>
<evidence type="ECO:0000256" key="6">
    <source>
        <dbReference type="ARBA" id="ARBA00022857"/>
    </source>
</evidence>
<comment type="function">
    <text evidence="11">Catalyzes the oxidation of 5,10-methylenetetrahydrofolate to 5,10-methenyltetrahydrofolate and then the hydrolysis of 5,10-methenyltetrahydrofolate to 10-formyltetrahydrofolate.</text>
</comment>
<dbReference type="HOGENOM" id="CLU_034045_2_1_9"/>
<dbReference type="EC" id="3.5.4.9" evidence="11"/>
<dbReference type="GO" id="GO:0004477">
    <property type="term" value="F:methenyltetrahydrofolate cyclohydrolase activity"/>
    <property type="evidence" value="ECO:0007669"/>
    <property type="project" value="UniProtKB-UniRule"/>
</dbReference>
<dbReference type="PANTHER" id="PTHR48099">
    <property type="entry name" value="C-1-TETRAHYDROFOLATE SYNTHASE, CYTOPLASMIC-RELATED"/>
    <property type="match status" value="1"/>
</dbReference>
<dbReference type="Pfam" id="PF00763">
    <property type="entry name" value="THF_DHG_CYH"/>
    <property type="match status" value="1"/>
</dbReference>
<sequence length="285" mass="30839">MTTVLSGKLPAKILRTQLQEKISYLKTQHVIPTLVTIVIGDNAASLGYIRSEQRQARQIGLKHKVLQLPPQISEKQAQQTILQISQLADVDAILLAAPLPPHLCRQKIIQVIPQLKDIEGLTAENVGRLWTGQPTNIPATALGIMKLLDFYQISVSGQHVVIIGRSEIVGKPLAALLLQQNATITITHSQTRNLAAITKQADILIVAIGQANFINKKYLKKGVIIIDVGANYDSQGQMQGDVDALSVQQMAAMLSPVPGGVGPLTVASLFEQVVKAAEKRVKDGR</sequence>
<evidence type="ECO:0000256" key="4">
    <source>
        <dbReference type="ARBA" id="ARBA00022755"/>
    </source>
</evidence>
<dbReference type="GO" id="GO:0000105">
    <property type="term" value="P:L-histidine biosynthetic process"/>
    <property type="evidence" value="ECO:0007669"/>
    <property type="project" value="UniProtKB-KW"/>
</dbReference>
<dbReference type="HAMAP" id="MF_01576">
    <property type="entry name" value="THF_DHG_CYH"/>
    <property type="match status" value="1"/>
</dbReference>
<dbReference type="InterPro" id="IPR020630">
    <property type="entry name" value="THF_DH/CycHdrlase_cat_dom"/>
</dbReference>
<evidence type="ECO:0000256" key="5">
    <source>
        <dbReference type="ARBA" id="ARBA00022801"/>
    </source>
</evidence>
<dbReference type="GO" id="GO:0005829">
    <property type="term" value="C:cytosol"/>
    <property type="evidence" value="ECO:0007669"/>
    <property type="project" value="TreeGrafter"/>
</dbReference>
<feature type="binding site" evidence="11">
    <location>
        <begin position="164"/>
        <end position="166"/>
    </location>
    <ligand>
        <name>NADP(+)</name>
        <dbReference type="ChEBI" id="CHEBI:58349"/>
    </ligand>
</feature>
<keyword evidence="9 11" id="KW-0486">Methionine biosynthesis</keyword>
<feature type="domain" description="Tetrahydrofolate dehydrogenase/cyclohydrolase catalytic" evidence="12">
    <location>
        <begin position="5"/>
        <end position="119"/>
    </location>
</feature>
<keyword evidence="4 11" id="KW-0658">Purine biosynthesis</keyword>
<organism evidence="14 15">
    <name type="scientific">Bombilactobacillus mellis</name>
    <dbReference type="NCBI Taxonomy" id="1218508"/>
    <lineage>
        <taxon>Bacteria</taxon>
        <taxon>Bacillati</taxon>
        <taxon>Bacillota</taxon>
        <taxon>Bacilli</taxon>
        <taxon>Lactobacillales</taxon>
        <taxon>Lactobacillaceae</taxon>
        <taxon>Bombilactobacillus</taxon>
    </lineage>
</organism>
<keyword evidence="6 11" id="KW-0521">NADP</keyword>
<dbReference type="EMBL" id="JXBZ01000005">
    <property type="protein sequence ID" value="KJY49175.1"/>
    <property type="molecule type" value="Genomic_DNA"/>
</dbReference>
<dbReference type="InterPro" id="IPR036291">
    <property type="entry name" value="NAD(P)-bd_dom_sf"/>
</dbReference>
<dbReference type="SUPFAM" id="SSF53223">
    <property type="entry name" value="Aminoacid dehydrogenase-like, N-terminal domain"/>
    <property type="match status" value="1"/>
</dbReference>
<evidence type="ECO:0000259" key="13">
    <source>
        <dbReference type="Pfam" id="PF02882"/>
    </source>
</evidence>
<reference evidence="14 15" key="1">
    <citation type="submission" date="2014-12" db="EMBL/GenBank/DDBJ databases">
        <title>Comparative genomics of the lactic acid bacteria isolated from the honey bee gut.</title>
        <authorList>
            <person name="Ellegaard K.M."/>
            <person name="Tamarit D."/>
            <person name="Javelind E."/>
            <person name="Olofsson T."/>
            <person name="Andersson S.G."/>
            <person name="Vasquez A."/>
        </authorList>
    </citation>
    <scope>NUCLEOTIDE SEQUENCE [LARGE SCALE GENOMIC DNA]</scope>
    <source>
        <strain evidence="14 15">Hon2</strain>
    </source>
</reference>
<evidence type="ECO:0000256" key="3">
    <source>
        <dbReference type="ARBA" id="ARBA00022605"/>
    </source>
</evidence>
<keyword evidence="2 11" id="KW-0554">One-carbon metabolism</keyword>
<comment type="catalytic activity">
    <reaction evidence="11">
        <text>(6R)-5,10-methenyltetrahydrofolate + H2O = (6R)-10-formyltetrahydrofolate + H(+)</text>
        <dbReference type="Rhea" id="RHEA:23700"/>
        <dbReference type="ChEBI" id="CHEBI:15377"/>
        <dbReference type="ChEBI" id="CHEBI:15378"/>
        <dbReference type="ChEBI" id="CHEBI:57455"/>
        <dbReference type="ChEBI" id="CHEBI:195366"/>
        <dbReference type="EC" id="3.5.4.9"/>
    </reaction>
</comment>
<gene>
    <name evidence="11 14" type="primary">folD</name>
    <name evidence="14" type="ORF">JG29_06290</name>
</gene>
<dbReference type="GO" id="GO:0006164">
    <property type="term" value="P:purine nucleotide biosynthetic process"/>
    <property type="evidence" value="ECO:0007669"/>
    <property type="project" value="UniProtKB-KW"/>
</dbReference>
<dbReference type="UniPathway" id="UPA00193"/>
<dbReference type="Gene3D" id="3.40.50.10860">
    <property type="entry name" value="Leucine Dehydrogenase, chain A, domain 1"/>
    <property type="match status" value="1"/>
</dbReference>
<keyword evidence="5 11" id="KW-0378">Hydrolase</keyword>
<dbReference type="InterPro" id="IPR000672">
    <property type="entry name" value="THF_DH/CycHdrlase"/>
</dbReference>
<evidence type="ECO:0000256" key="7">
    <source>
        <dbReference type="ARBA" id="ARBA00023002"/>
    </source>
</evidence>
<dbReference type="Pfam" id="PF02882">
    <property type="entry name" value="THF_DHG_CYH_C"/>
    <property type="match status" value="1"/>
</dbReference>
<comment type="pathway">
    <text evidence="1 11">One-carbon metabolism; tetrahydrofolate interconversion.</text>
</comment>
<evidence type="ECO:0000256" key="10">
    <source>
        <dbReference type="ARBA" id="ARBA00023268"/>
    </source>
</evidence>
<proteinExistence type="inferred from homology"/>
<name>A0A0F4KRZ2_9LACO</name>
<protein>
    <recommendedName>
        <fullName evidence="11">Bifunctional protein FolD</fullName>
    </recommendedName>
    <domain>
        <recommendedName>
            <fullName evidence="11">Methylenetetrahydrofolate dehydrogenase</fullName>
            <ecNumber evidence="11">1.5.1.5</ecNumber>
        </recommendedName>
    </domain>
    <domain>
        <recommendedName>
            <fullName evidence="11">Methenyltetrahydrofolate cyclohydrolase</fullName>
            <ecNumber evidence="11">3.5.4.9</ecNumber>
        </recommendedName>
    </domain>
</protein>
<dbReference type="CDD" id="cd01080">
    <property type="entry name" value="NAD_bind_m-THF_DH_Cyclohyd"/>
    <property type="match status" value="1"/>
</dbReference>
<keyword evidence="10 11" id="KW-0511">Multifunctional enzyme</keyword>
<keyword evidence="8 11" id="KW-0368">Histidine biosynthesis</keyword>
<evidence type="ECO:0000256" key="8">
    <source>
        <dbReference type="ARBA" id="ARBA00023102"/>
    </source>
</evidence>
<evidence type="ECO:0000313" key="14">
    <source>
        <dbReference type="EMBL" id="KJY49175.1"/>
    </source>
</evidence>
<dbReference type="GO" id="GO:0009086">
    <property type="term" value="P:methionine biosynthetic process"/>
    <property type="evidence" value="ECO:0007669"/>
    <property type="project" value="UniProtKB-KW"/>
</dbReference>
<dbReference type="PANTHER" id="PTHR48099:SF5">
    <property type="entry name" value="C-1-TETRAHYDROFOLATE SYNTHASE, CYTOPLASMIC"/>
    <property type="match status" value="1"/>
</dbReference>
<dbReference type="FunFam" id="3.40.50.720:FF:000094">
    <property type="entry name" value="Bifunctional protein FolD"/>
    <property type="match status" value="1"/>
</dbReference>
<dbReference type="PATRIC" id="fig|1218508.4.peg.644"/>
<comment type="catalytic activity">
    <reaction evidence="11">
        <text>(6R)-5,10-methylene-5,6,7,8-tetrahydrofolate + NADP(+) = (6R)-5,10-methenyltetrahydrofolate + NADPH</text>
        <dbReference type="Rhea" id="RHEA:22812"/>
        <dbReference type="ChEBI" id="CHEBI:15636"/>
        <dbReference type="ChEBI" id="CHEBI:57455"/>
        <dbReference type="ChEBI" id="CHEBI:57783"/>
        <dbReference type="ChEBI" id="CHEBI:58349"/>
        <dbReference type="EC" id="1.5.1.5"/>
    </reaction>
</comment>
<evidence type="ECO:0000256" key="1">
    <source>
        <dbReference type="ARBA" id="ARBA00004777"/>
    </source>
</evidence>
<dbReference type="Gene3D" id="3.40.50.720">
    <property type="entry name" value="NAD(P)-binding Rossmann-like Domain"/>
    <property type="match status" value="1"/>
</dbReference>
<keyword evidence="3 11" id="KW-0028">Amino-acid biosynthesis</keyword>
<dbReference type="SUPFAM" id="SSF51735">
    <property type="entry name" value="NAD(P)-binding Rossmann-fold domains"/>
    <property type="match status" value="1"/>
</dbReference>
<comment type="similarity">
    <text evidence="11">Belongs to the tetrahydrofolate dehydrogenase/cyclohydrolase family.</text>
</comment>
<dbReference type="Proteomes" id="UP000033695">
    <property type="component" value="Unassembled WGS sequence"/>
</dbReference>
<feature type="binding site" evidence="11">
    <location>
        <position position="230"/>
    </location>
    <ligand>
        <name>NADP(+)</name>
        <dbReference type="ChEBI" id="CHEBI:58349"/>
    </ligand>
</feature>
<keyword evidence="15" id="KW-1185">Reference proteome</keyword>
<dbReference type="AlphaFoldDB" id="A0A0F4KRZ2"/>
<dbReference type="InterPro" id="IPR046346">
    <property type="entry name" value="Aminoacid_DH-like_N_sf"/>
</dbReference>
<evidence type="ECO:0000256" key="11">
    <source>
        <dbReference type="HAMAP-Rule" id="MF_01576"/>
    </source>
</evidence>
<evidence type="ECO:0000256" key="2">
    <source>
        <dbReference type="ARBA" id="ARBA00022563"/>
    </source>
</evidence>
<dbReference type="RefSeq" id="WP_045922479.1">
    <property type="nucleotide sequence ID" value="NZ_JBHTHW010000003.1"/>
</dbReference>
<keyword evidence="7 11" id="KW-0560">Oxidoreductase</keyword>
<evidence type="ECO:0000259" key="12">
    <source>
        <dbReference type="Pfam" id="PF00763"/>
    </source>
</evidence>
<dbReference type="PRINTS" id="PR00085">
    <property type="entry name" value="THFDHDRGNASE"/>
</dbReference>
<dbReference type="GO" id="GO:0004488">
    <property type="term" value="F:methylenetetrahydrofolate dehydrogenase (NADP+) activity"/>
    <property type="evidence" value="ECO:0007669"/>
    <property type="project" value="UniProtKB-UniRule"/>
</dbReference>
<comment type="subunit">
    <text evidence="11">Homodimer.</text>
</comment>